<sequence>MGYDGKGWWWQKPLIACGIIKSSWFTVFAETVTRFSESKNCSVKKFFSGVCLLNGGVIHFNSSRSKGIEWWAKAVGPYVSRENNPLVLSVFAQDIKEMEYIAKMVDRFDLAGVEINVSYSNIKNYHRLEASQFIKDDALSNSQSRK</sequence>
<comment type="caution">
    <text evidence="1">The sequence shown here is derived from an EMBL/GenBank/DDBJ whole genome shotgun (WGS) entry which is preliminary data.</text>
</comment>
<protein>
    <submittedName>
        <fullName evidence="1">Uncharacterized protein</fullName>
    </submittedName>
</protein>
<evidence type="ECO:0000313" key="2">
    <source>
        <dbReference type="Proteomes" id="UP000231450"/>
    </source>
</evidence>
<name>A0A2M8KDK9_9BACT</name>
<dbReference type="EMBL" id="PFDW01000065">
    <property type="protein sequence ID" value="PJE57983.1"/>
    <property type="molecule type" value="Genomic_DNA"/>
</dbReference>
<dbReference type="AlphaFoldDB" id="A0A2M8KDK9"/>
<dbReference type="Proteomes" id="UP000231450">
    <property type="component" value="Unassembled WGS sequence"/>
</dbReference>
<reference evidence="2" key="1">
    <citation type="submission" date="2017-09" db="EMBL/GenBank/DDBJ databases">
        <title>Depth-based differentiation of microbial function through sediment-hosted aquifers and enrichment of novel symbionts in the deep terrestrial subsurface.</title>
        <authorList>
            <person name="Probst A.J."/>
            <person name="Ladd B."/>
            <person name="Jarett J.K."/>
            <person name="Geller-Mcgrath D.E."/>
            <person name="Sieber C.M.K."/>
            <person name="Emerson J.B."/>
            <person name="Anantharaman K."/>
            <person name="Thomas B.C."/>
            <person name="Malmstrom R."/>
            <person name="Stieglmeier M."/>
            <person name="Klingl A."/>
            <person name="Woyke T."/>
            <person name="Ryan C.M."/>
            <person name="Banfield J.F."/>
        </authorList>
    </citation>
    <scope>NUCLEOTIDE SEQUENCE [LARGE SCALE GENOMIC DNA]</scope>
</reference>
<organism evidence="1 2">
    <name type="scientific">Candidatus Portnoybacteria bacterium CG10_big_fil_rev_8_21_14_0_10_36_7</name>
    <dbReference type="NCBI Taxonomy" id="1974812"/>
    <lineage>
        <taxon>Bacteria</taxon>
        <taxon>Candidatus Portnoyibacteriota</taxon>
    </lineage>
</organism>
<accession>A0A2M8KDK9</accession>
<gene>
    <name evidence="1" type="ORF">COU81_03085</name>
</gene>
<proteinExistence type="predicted"/>
<evidence type="ECO:0000313" key="1">
    <source>
        <dbReference type="EMBL" id="PJE57983.1"/>
    </source>
</evidence>